<comment type="caution">
    <text evidence="2">The sequence shown here is derived from an EMBL/GenBank/DDBJ whole genome shotgun (WGS) entry which is preliminary data.</text>
</comment>
<gene>
    <name evidence="2" type="ORF">GOODEAATRI_001113</name>
</gene>
<organism evidence="2 3">
    <name type="scientific">Goodea atripinnis</name>
    <dbReference type="NCBI Taxonomy" id="208336"/>
    <lineage>
        <taxon>Eukaryota</taxon>
        <taxon>Metazoa</taxon>
        <taxon>Chordata</taxon>
        <taxon>Craniata</taxon>
        <taxon>Vertebrata</taxon>
        <taxon>Euteleostomi</taxon>
        <taxon>Actinopterygii</taxon>
        <taxon>Neopterygii</taxon>
        <taxon>Teleostei</taxon>
        <taxon>Neoteleostei</taxon>
        <taxon>Acanthomorphata</taxon>
        <taxon>Ovalentaria</taxon>
        <taxon>Atherinomorphae</taxon>
        <taxon>Cyprinodontiformes</taxon>
        <taxon>Goodeidae</taxon>
        <taxon>Goodea</taxon>
    </lineage>
</organism>
<reference evidence="2 3" key="1">
    <citation type="submission" date="2021-06" db="EMBL/GenBank/DDBJ databases">
        <authorList>
            <person name="Palmer J.M."/>
        </authorList>
    </citation>
    <scope>NUCLEOTIDE SEQUENCE [LARGE SCALE GENOMIC DNA]</scope>
    <source>
        <strain evidence="2 3">GA_2019</strain>
        <tissue evidence="2">Muscle</tissue>
    </source>
</reference>
<feature type="region of interest" description="Disordered" evidence="1">
    <location>
        <begin position="20"/>
        <end position="77"/>
    </location>
</feature>
<keyword evidence="3" id="KW-1185">Reference proteome</keyword>
<name>A0ABV0PAJ1_9TELE</name>
<proteinExistence type="predicted"/>
<dbReference type="Proteomes" id="UP001476798">
    <property type="component" value="Unassembled WGS sequence"/>
</dbReference>
<evidence type="ECO:0000256" key="1">
    <source>
        <dbReference type="SAM" id="MobiDB-lite"/>
    </source>
</evidence>
<protein>
    <submittedName>
        <fullName evidence="2">Uncharacterized protein</fullName>
    </submittedName>
</protein>
<accession>A0ABV0PAJ1</accession>
<dbReference type="EMBL" id="JAHRIO010069999">
    <property type="protein sequence ID" value="MEQ2180427.1"/>
    <property type="molecule type" value="Genomic_DNA"/>
</dbReference>
<evidence type="ECO:0000313" key="3">
    <source>
        <dbReference type="Proteomes" id="UP001476798"/>
    </source>
</evidence>
<feature type="region of interest" description="Disordered" evidence="1">
    <location>
        <begin position="87"/>
        <end position="106"/>
    </location>
</feature>
<sequence>MDVVHSLALAIRTLNSQVQVPIPQRGDQPLDPGGGPLHSGVERGRPPQHQPTLVPAPSKPEQPMHRPQPIMTPIPIWGEGAMNKRGVYLANQSRPRRKQSQPPNEF</sequence>
<evidence type="ECO:0000313" key="2">
    <source>
        <dbReference type="EMBL" id="MEQ2180427.1"/>
    </source>
</evidence>